<sequence length="108" mass="12551">MRHVLARFVQAQRIQVIARNHPLRQLFQRRIGHHGAQLGLADQDDLQQLALTGFQVGEQPQLLQHVGRQVLRLVDDQHVVAAARIRVEQEGIERIDAILDRFHARHRR</sequence>
<comment type="caution">
    <text evidence="1">The sequence shown here is derived from an EMBL/GenBank/DDBJ whole genome shotgun (WGS) entry which is preliminary data.</text>
</comment>
<proteinExistence type="predicted"/>
<organism evidence="1">
    <name type="scientific">bioreactor metagenome</name>
    <dbReference type="NCBI Taxonomy" id="1076179"/>
    <lineage>
        <taxon>unclassified sequences</taxon>
        <taxon>metagenomes</taxon>
        <taxon>ecological metagenomes</taxon>
    </lineage>
</organism>
<evidence type="ECO:0000313" key="1">
    <source>
        <dbReference type="EMBL" id="MPM36845.1"/>
    </source>
</evidence>
<dbReference type="EMBL" id="VSSQ01007743">
    <property type="protein sequence ID" value="MPM36845.1"/>
    <property type="molecule type" value="Genomic_DNA"/>
</dbReference>
<reference evidence="1" key="1">
    <citation type="submission" date="2019-08" db="EMBL/GenBank/DDBJ databases">
        <authorList>
            <person name="Kucharzyk K."/>
            <person name="Murdoch R.W."/>
            <person name="Higgins S."/>
            <person name="Loffler F."/>
        </authorList>
    </citation>
    <scope>NUCLEOTIDE SEQUENCE</scope>
</reference>
<accession>A0A644Z7K7</accession>
<name>A0A644Z7K7_9ZZZZ</name>
<gene>
    <name evidence="1" type="ORF">SDC9_83449</name>
</gene>
<protein>
    <submittedName>
        <fullName evidence="1">Uncharacterized protein</fullName>
    </submittedName>
</protein>
<dbReference type="AlphaFoldDB" id="A0A644Z7K7"/>